<name>A0A2K2DAV8_BRADI</name>
<dbReference type="Gramene" id="PNT71413">
    <property type="protein sequence ID" value="PNT71413"/>
    <property type="gene ID" value="BRADI_2g27166v3"/>
</dbReference>
<reference evidence="2" key="2">
    <citation type="submission" date="2017-06" db="EMBL/GenBank/DDBJ databases">
        <title>WGS assembly of Brachypodium distachyon.</title>
        <authorList>
            <consortium name="The International Brachypodium Initiative"/>
            <person name="Lucas S."/>
            <person name="Harmon-Smith M."/>
            <person name="Lail K."/>
            <person name="Tice H."/>
            <person name="Grimwood J."/>
            <person name="Bruce D."/>
            <person name="Barry K."/>
            <person name="Shu S."/>
            <person name="Lindquist E."/>
            <person name="Wang M."/>
            <person name="Pitluck S."/>
            <person name="Vogel J.P."/>
            <person name="Garvin D.F."/>
            <person name="Mockler T.C."/>
            <person name="Schmutz J."/>
            <person name="Rokhsar D."/>
            <person name="Bevan M.W."/>
        </authorList>
    </citation>
    <scope>NUCLEOTIDE SEQUENCE</scope>
    <source>
        <strain evidence="2">Bd21</strain>
    </source>
</reference>
<dbReference type="InParanoid" id="A0A2K2DAV8"/>
<evidence type="ECO:0000313" key="2">
    <source>
        <dbReference type="EMBL" id="PNT71413.1"/>
    </source>
</evidence>
<evidence type="ECO:0000313" key="3">
    <source>
        <dbReference type="EnsemblPlants" id="PNT71413"/>
    </source>
</evidence>
<accession>A0A2K2DAV8</accession>
<dbReference type="EnsemblPlants" id="PNT71413">
    <property type="protein sequence ID" value="PNT71413"/>
    <property type="gene ID" value="BRADI_2g27166v3"/>
</dbReference>
<dbReference type="Proteomes" id="UP000008810">
    <property type="component" value="Chromosome 2"/>
</dbReference>
<keyword evidence="1" id="KW-0812">Transmembrane</keyword>
<protein>
    <submittedName>
        <fullName evidence="2 3">Uncharacterized protein</fullName>
    </submittedName>
</protein>
<feature type="transmembrane region" description="Helical" evidence="1">
    <location>
        <begin position="6"/>
        <end position="25"/>
    </location>
</feature>
<dbReference type="AlphaFoldDB" id="A0A2K2DAV8"/>
<evidence type="ECO:0000313" key="4">
    <source>
        <dbReference type="Proteomes" id="UP000008810"/>
    </source>
</evidence>
<keyword evidence="1" id="KW-1133">Transmembrane helix</keyword>
<keyword evidence="1" id="KW-0472">Membrane</keyword>
<reference evidence="2 3" key="1">
    <citation type="journal article" date="2010" name="Nature">
        <title>Genome sequencing and analysis of the model grass Brachypodium distachyon.</title>
        <authorList>
            <consortium name="International Brachypodium Initiative"/>
        </authorList>
    </citation>
    <scope>NUCLEOTIDE SEQUENCE [LARGE SCALE GENOMIC DNA]</scope>
    <source>
        <strain evidence="2 3">Bd21</strain>
    </source>
</reference>
<evidence type="ECO:0000256" key="1">
    <source>
        <dbReference type="SAM" id="Phobius"/>
    </source>
</evidence>
<sequence>MLSTLLLRYCAIFHHLLSTGIYAYVKALPFAQLIYPFSFYLDAYDY</sequence>
<dbReference type="EMBL" id="CM000881">
    <property type="protein sequence ID" value="PNT71413.1"/>
    <property type="molecule type" value="Genomic_DNA"/>
</dbReference>
<reference evidence="3" key="3">
    <citation type="submission" date="2018-08" db="UniProtKB">
        <authorList>
            <consortium name="EnsemblPlants"/>
        </authorList>
    </citation>
    <scope>IDENTIFICATION</scope>
    <source>
        <strain evidence="3">cv. Bd21</strain>
    </source>
</reference>
<gene>
    <name evidence="2" type="ORF">BRADI_2g27166v3</name>
</gene>
<organism evidence="2">
    <name type="scientific">Brachypodium distachyon</name>
    <name type="common">Purple false brome</name>
    <name type="synonym">Trachynia distachya</name>
    <dbReference type="NCBI Taxonomy" id="15368"/>
    <lineage>
        <taxon>Eukaryota</taxon>
        <taxon>Viridiplantae</taxon>
        <taxon>Streptophyta</taxon>
        <taxon>Embryophyta</taxon>
        <taxon>Tracheophyta</taxon>
        <taxon>Spermatophyta</taxon>
        <taxon>Magnoliopsida</taxon>
        <taxon>Liliopsida</taxon>
        <taxon>Poales</taxon>
        <taxon>Poaceae</taxon>
        <taxon>BOP clade</taxon>
        <taxon>Pooideae</taxon>
        <taxon>Stipodae</taxon>
        <taxon>Brachypodieae</taxon>
        <taxon>Brachypodium</taxon>
    </lineage>
</organism>
<keyword evidence="4" id="KW-1185">Reference proteome</keyword>
<proteinExistence type="predicted"/>